<reference evidence="2 3" key="1">
    <citation type="submission" date="2019-09" db="EMBL/GenBank/DDBJ databases">
        <title>Genome sequencing of strain KACC 19306.</title>
        <authorList>
            <person name="Heo J."/>
            <person name="Kim S.-J."/>
            <person name="Kim J.-S."/>
            <person name="Hong S.-B."/>
            <person name="Kwon S.-W."/>
        </authorList>
    </citation>
    <scope>NUCLEOTIDE SEQUENCE [LARGE SCALE GENOMIC DNA]</scope>
    <source>
        <strain evidence="2 3">KACC 19306</strain>
    </source>
</reference>
<dbReference type="Pfam" id="PF00756">
    <property type="entry name" value="Esterase"/>
    <property type="match status" value="1"/>
</dbReference>
<dbReference type="SUPFAM" id="SSF53474">
    <property type="entry name" value="alpha/beta-Hydrolases"/>
    <property type="match status" value="1"/>
</dbReference>
<dbReference type="InterPro" id="IPR000801">
    <property type="entry name" value="Esterase-like"/>
</dbReference>
<dbReference type="PANTHER" id="PTHR48098:SF1">
    <property type="entry name" value="DIACYLGLYCEROL ACYLTRANSFERASE_MYCOLYLTRANSFERASE AG85A"/>
    <property type="match status" value="1"/>
</dbReference>
<feature type="transmembrane region" description="Helical" evidence="1">
    <location>
        <begin position="39"/>
        <end position="64"/>
    </location>
</feature>
<keyword evidence="1" id="KW-1133">Transmembrane helix</keyword>
<sequence>MWDSLLEMRIVDDAFLFTWYIVSGVLVLYLLAKQWSIRWFLVAFLVLFVGALIGGAVVWVAVNVLNAFGGPVIDEVWLWTPAAFAAIGLAIFNLWGSRWWRKIIAVLAVGVFALTAVFAINAAYGINRTLGALLHISTADPITPVPPPTDPATPAPEGPLYSWWQAPEDLPATGVLGEVEGGIPNDVSGFPARPAQLYLPPAALVENAPRLPLVIFMMGQPGDPDGSFIAETLEEYQADHAGLAPIALIVDQLSDPSLDPLCLDTEMGNVETYVMQDVVPWARANLNVQAEPRFWTVGGYSNGGQCATSFGAKYPEVFGNILSISGEEFPGADDTSSTLVNVFGGNQAAYDAAKPANIMAEKAPYPDSWAVFTVGSEDGRYAEGVERNAAAAEQAGMQVSVLIVDGAGHLVDALVGGLHEGFGVLYPRLELAPPPEPEVEPAE</sequence>
<dbReference type="AlphaFoldDB" id="A0A5C1YE62"/>
<keyword evidence="1" id="KW-0812">Transmembrane</keyword>
<feature type="transmembrane region" description="Helical" evidence="1">
    <location>
        <begin position="103"/>
        <end position="124"/>
    </location>
</feature>
<name>A0A5C1YE62_9MICO</name>
<dbReference type="Proteomes" id="UP000324678">
    <property type="component" value="Chromosome"/>
</dbReference>
<dbReference type="InterPro" id="IPR050583">
    <property type="entry name" value="Mycobacterial_A85_antigen"/>
</dbReference>
<dbReference type="PANTHER" id="PTHR48098">
    <property type="entry name" value="ENTEROCHELIN ESTERASE-RELATED"/>
    <property type="match status" value="1"/>
</dbReference>
<dbReference type="EMBL" id="CP043505">
    <property type="protein sequence ID" value="QEO14344.1"/>
    <property type="molecule type" value="Genomic_DNA"/>
</dbReference>
<gene>
    <name evidence="2" type="ORF">FLP10_07870</name>
</gene>
<dbReference type="InterPro" id="IPR029058">
    <property type="entry name" value="AB_hydrolase_fold"/>
</dbReference>
<protein>
    <submittedName>
        <fullName evidence="2">Esterase</fullName>
    </submittedName>
</protein>
<evidence type="ECO:0000313" key="3">
    <source>
        <dbReference type="Proteomes" id="UP000324678"/>
    </source>
</evidence>
<proteinExistence type="predicted"/>
<organism evidence="2 3">
    <name type="scientific">Agromyces intestinalis</name>
    <dbReference type="NCBI Taxonomy" id="2592652"/>
    <lineage>
        <taxon>Bacteria</taxon>
        <taxon>Bacillati</taxon>
        <taxon>Actinomycetota</taxon>
        <taxon>Actinomycetes</taxon>
        <taxon>Micrococcales</taxon>
        <taxon>Microbacteriaceae</taxon>
        <taxon>Agromyces</taxon>
    </lineage>
</organism>
<evidence type="ECO:0000256" key="1">
    <source>
        <dbReference type="SAM" id="Phobius"/>
    </source>
</evidence>
<accession>A0A5C1YE62</accession>
<feature type="transmembrane region" description="Helical" evidence="1">
    <location>
        <begin position="76"/>
        <end position="96"/>
    </location>
</feature>
<dbReference type="KEGG" id="ail:FLP10_07870"/>
<feature type="transmembrane region" description="Helical" evidence="1">
    <location>
        <begin position="14"/>
        <end position="32"/>
    </location>
</feature>
<keyword evidence="3" id="KW-1185">Reference proteome</keyword>
<evidence type="ECO:0000313" key="2">
    <source>
        <dbReference type="EMBL" id="QEO14344.1"/>
    </source>
</evidence>
<dbReference type="Gene3D" id="3.40.50.1820">
    <property type="entry name" value="alpha/beta hydrolase"/>
    <property type="match status" value="1"/>
</dbReference>
<dbReference type="OrthoDB" id="3723842at2"/>
<dbReference type="RefSeq" id="WP_149160365.1">
    <property type="nucleotide sequence ID" value="NZ_CP043505.1"/>
</dbReference>
<keyword evidence="1" id="KW-0472">Membrane</keyword>
<dbReference type="GO" id="GO:0016747">
    <property type="term" value="F:acyltransferase activity, transferring groups other than amino-acyl groups"/>
    <property type="evidence" value="ECO:0007669"/>
    <property type="project" value="TreeGrafter"/>
</dbReference>